<dbReference type="Gene3D" id="3.40.50.410">
    <property type="entry name" value="von Willebrand factor, type A domain"/>
    <property type="match status" value="1"/>
</dbReference>
<dbReference type="RefSeq" id="WP_136579248.1">
    <property type="nucleotide sequence ID" value="NZ_STFF01000006.1"/>
</dbReference>
<dbReference type="SUPFAM" id="SSF53300">
    <property type="entry name" value="vWA-like"/>
    <property type="match status" value="1"/>
</dbReference>
<dbReference type="EMBL" id="STFF01000006">
    <property type="protein sequence ID" value="THU36008.1"/>
    <property type="molecule type" value="Genomic_DNA"/>
</dbReference>
<dbReference type="AlphaFoldDB" id="A0A4S8HL42"/>
<dbReference type="PANTHER" id="PTHR39338">
    <property type="entry name" value="BLL5662 PROTEIN-RELATED"/>
    <property type="match status" value="1"/>
</dbReference>
<name>A0A4S8HL42_9BACT</name>
<dbReference type="PANTHER" id="PTHR39338:SF6">
    <property type="entry name" value="BLL5662 PROTEIN"/>
    <property type="match status" value="1"/>
</dbReference>
<dbReference type="Proteomes" id="UP000306918">
    <property type="component" value="Unassembled WGS sequence"/>
</dbReference>
<gene>
    <name evidence="1" type="ORF">FAM09_21715</name>
</gene>
<evidence type="ECO:0000313" key="2">
    <source>
        <dbReference type="Proteomes" id="UP000306918"/>
    </source>
</evidence>
<dbReference type="OrthoDB" id="9790469at2"/>
<dbReference type="Pfam" id="PF05762">
    <property type="entry name" value="VWA_CoxE"/>
    <property type="match status" value="1"/>
</dbReference>
<keyword evidence="2" id="KW-1185">Reference proteome</keyword>
<evidence type="ECO:0000313" key="1">
    <source>
        <dbReference type="EMBL" id="THU36008.1"/>
    </source>
</evidence>
<comment type="caution">
    <text evidence="1">The sequence shown here is derived from an EMBL/GenBank/DDBJ whole genome shotgun (WGS) entry which is preliminary data.</text>
</comment>
<sequence length="372" mass="43289">MSTRLTSLSQNIVQFCRYLRQHGFTVGIEEETMILQSLQHFDYTSHESFFLLLKMIICRSKANLDDFDNLFRQYWKQLDKAIDAKKKETAKKKKPPTPQAQFASLNAWLKGNHKKETEDTASYSIKESLSQKDFSAVPDNEVAELMKCIRSLSRRLAAKANRRYELTNKVDLPDLRQTLRKNLRRGGELIDIMHRRPKRNRVKLLMLCDVSKSMELYSVFLLQFMYAFQQVYGRMETFTFSTSLQRITSLLKQKHFGEALELLSAENEGWNSGTRIGESLQTFVNDYGNKLLDSKTIVIILSDGWDTGNVDMLKQSMHCIHYKSRKVIWLNPLAGYANYRPEVAGMKAAMPYIDVFAPVYNMESLRRLTKWI</sequence>
<dbReference type="CDD" id="cd00198">
    <property type="entry name" value="vWFA"/>
    <property type="match status" value="1"/>
</dbReference>
<reference evidence="1 2" key="1">
    <citation type="submission" date="2019-04" db="EMBL/GenBank/DDBJ databases">
        <title>Niastella caeni sp. nov., isolated from activated sludge.</title>
        <authorList>
            <person name="Sheng M."/>
        </authorList>
    </citation>
    <scope>NUCLEOTIDE SEQUENCE [LARGE SCALE GENOMIC DNA]</scope>
    <source>
        <strain evidence="1 2">HX-2-15</strain>
    </source>
</reference>
<dbReference type="InterPro" id="IPR011195">
    <property type="entry name" value="UCP010256"/>
</dbReference>
<organism evidence="1 2">
    <name type="scientific">Niastella caeni</name>
    <dbReference type="NCBI Taxonomy" id="2569763"/>
    <lineage>
        <taxon>Bacteria</taxon>
        <taxon>Pseudomonadati</taxon>
        <taxon>Bacteroidota</taxon>
        <taxon>Chitinophagia</taxon>
        <taxon>Chitinophagales</taxon>
        <taxon>Chitinophagaceae</taxon>
        <taxon>Niastella</taxon>
    </lineage>
</organism>
<dbReference type="InterPro" id="IPR036465">
    <property type="entry name" value="vWFA_dom_sf"/>
</dbReference>
<dbReference type="InterPro" id="IPR008912">
    <property type="entry name" value="Uncharacterised_CoxE"/>
</dbReference>
<accession>A0A4S8HL42</accession>
<proteinExistence type="predicted"/>
<dbReference type="PIRSF" id="PIRSF010256">
    <property type="entry name" value="CoxE_vWa"/>
    <property type="match status" value="1"/>
</dbReference>
<protein>
    <submittedName>
        <fullName evidence="1">VWA domain-containing protein</fullName>
    </submittedName>
</protein>